<dbReference type="InterPro" id="IPR009056">
    <property type="entry name" value="Cyt_c-like_dom"/>
</dbReference>
<dbReference type="GO" id="GO:0005506">
    <property type="term" value="F:iron ion binding"/>
    <property type="evidence" value="ECO:0007669"/>
    <property type="project" value="InterPro"/>
</dbReference>
<accession>A0A841JYR3</accession>
<keyword evidence="2 6" id="KW-0349">Heme</keyword>
<dbReference type="SUPFAM" id="SSF46626">
    <property type="entry name" value="Cytochrome c"/>
    <property type="match status" value="1"/>
</dbReference>
<dbReference type="GO" id="GO:0020037">
    <property type="term" value="F:heme binding"/>
    <property type="evidence" value="ECO:0007669"/>
    <property type="project" value="InterPro"/>
</dbReference>
<gene>
    <name evidence="9" type="ORF">HNQ77_004252</name>
</gene>
<organism evidence="9 10">
    <name type="scientific">Silvibacterium bohemicum</name>
    <dbReference type="NCBI Taxonomy" id="1577686"/>
    <lineage>
        <taxon>Bacteria</taxon>
        <taxon>Pseudomonadati</taxon>
        <taxon>Acidobacteriota</taxon>
        <taxon>Terriglobia</taxon>
        <taxon>Terriglobales</taxon>
        <taxon>Acidobacteriaceae</taxon>
        <taxon>Silvibacterium</taxon>
    </lineage>
</organism>
<feature type="chain" id="PRO_5032847288" evidence="7">
    <location>
        <begin position="22"/>
        <end position="119"/>
    </location>
</feature>
<feature type="signal peptide" evidence="7">
    <location>
        <begin position="1"/>
        <end position="21"/>
    </location>
</feature>
<dbReference type="RefSeq" id="WP_050058267.1">
    <property type="nucleotide sequence ID" value="NZ_JACHEK010000009.1"/>
</dbReference>
<sequence>MSLSRKLIPASALLLALATGCRPSLPPSTPLSELTPQQTAGYHLFASRCAGCHYANNENSLHGPGLQGLYKKKFLPSGAPANDERVTAVILRGRNMMPAFGNNLDDQQLDDLLAYLHSL</sequence>
<dbReference type="Gene3D" id="1.10.760.10">
    <property type="entry name" value="Cytochrome c-like domain"/>
    <property type="match status" value="1"/>
</dbReference>
<dbReference type="InterPro" id="IPR008168">
    <property type="entry name" value="Cyt_C_IC"/>
</dbReference>
<keyword evidence="3 6" id="KW-0479">Metal-binding</keyword>
<keyword evidence="10" id="KW-1185">Reference proteome</keyword>
<evidence type="ECO:0000256" key="2">
    <source>
        <dbReference type="ARBA" id="ARBA00022617"/>
    </source>
</evidence>
<evidence type="ECO:0000259" key="8">
    <source>
        <dbReference type="PROSITE" id="PS51007"/>
    </source>
</evidence>
<dbReference type="Pfam" id="PF13442">
    <property type="entry name" value="Cytochrome_CBB3"/>
    <property type="match status" value="1"/>
</dbReference>
<dbReference type="PANTHER" id="PTHR37823:SF1">
    <property type="entry name" value="CYTOCHROME C-553-LIKE"/>
    <property type="match status" value="1"/>
</dbReference>
<evidence type="ECO:0000256" key="5">
    <source>
        <dbReference type="ARBA" id="ARBA00023004"/>
    </source>
</evidence>
<evidence type="ECO:0000313" key="10">
    <source>
        <dbReference type="Proteomes" id="UP000538666"/>
    </source>
</evidence>
<dbReference type="Proteomes" id="UP000538666">
    <property type="component" value="Unassembled WGS sequence"/>
</dbReference>
<dbReference type="PROSITE" id="PS51007">
    <property type="entry name" value="CYTC"/>
    <property type="match status" value="1"/>
</dbReference>
<keyword evidence="4" id="KW-0249">Electron transport</keyword>
<dbReference type="InterPro" id="IPR051811">
    <property type="entry name" value="Cytochrome_c550/c551-like"/>
</dbReference>
<evidence type="ECO:0000256" key="1">
    <source>
        <dbReference type="ARBA" id="ARBA00022448"/>
    </source>
</evidence>
<dbReference type="PROSITE" id="PS51257">
    <property type="entry name" value="PROKAR_LIPOPROTEIN"/>
    <property type="match status" value="1"/>
</dbReference>
<dbReference type="PRINTS" id="PR00605">
    <property type="entry name" value="CYTCHROMECIC"/>
</dbReference>
<comment type="caution">
    <text evidence="9">The sequence shown here is derived from an EMBL/GenBank/DDBJ whole genome shotgun (WGS) entry which is preliminary data.</text>
</comment>
<dbReference type="InterPro" id="IPR036909">
    <property type="entry name" value="Cyt_c-like_dom_sf"/>
</dbReference>
<keyword evidence="7" id="KW-0732">Signal</keyword>
<evidence type="ECO:0000313" key="9">
    <source>
        <dbReference type="EMBL" id="MBB6146280.1"/>
    </source>
</evidence>
<dbReference type="OrthoDB" id="129791at2"/>
<dbReference type="GO" id="GO:0009055">
    <property type="term" value="F:electron transfer activity"/>
    <property type="evidence" value="ECO:0007669"/>
    <property type="project" value="InterPro"/>
</dbReference>
<keyword evidence="5 6" id="KW-0408">Iron</keyword>
<dbReference type="AlphaFoldDB" id="A0A841JYR3"/>
<dbReference type="EMBL" id="JACHEK010000009">
    <property type="protein sequence ID" value="MBB6146280.1"/>
    <property type="molecule type" value="Genomic_DNA"/>
</dbReference>
<protein>
    <submittedName>
        <fullName evidence="9">Mono/diheme cytochrome c family protein</fullName>
    </submittedName>
</protein>
<dbReference type="PANTHER" id="PTHR37823">
    <property type="entry name" value="CYTOCHROME C-553-LIKE"/>
    <property type="match status" value="1"/>
</dbReference>
<reference evidence="9 10" key="1">
    <citation type="submission" date="2020-08" db="EMBL/GenBank/DDBJ databases">
        <title>Genomic Encyclopedia of Type Strains, Phase IV (KMG-IV): sequencing the most valuable type-strain genomes for metagenomic binning, comparative biology and taxonomic classification.</title>
        <authorList>
            <person name="Goeker M."/>
        </authorList>
    </citation>
    <scope>NUCLEOTIDE SEQUENCE [LARGE SCALE GENOMIC DNA]</scope>
    <source>
        <strain evidence="9 10">DSM 103733</strain>
    </source>
</reference>
<evidence type="ECO:0000256" key="3">
    <source>
        <dbReference type="ARBA" id="ARBA00022723"/>
    </source>
</evidence>
<name>A0A841JYR3_9BACT</name>
<proteinExistence type="predicted"/>
<evidence type="ECO:0000256" key="6">
    <source>
        <dbReference type="PROSITE-ProRule" id="PRU00433"/>
    </source>
</evidence>
<evidence type="ECO:0000256" key="4">
    <source>
        <dbReference type="ARBA" id="ARBA00022982"/>
    </source>
</evidence>
<evidence type="ECO:0000256" key="7">
    <source>
        <dbReference type="SAM" id="SignalP"/>
    </source>
</evidence>
<keyword evidence="1" id="KW-0813">Transport</keyword>
<feature type="domain" description="Cytochrome c" evidence="8">
    <location>
        <begin position="36"/>
        <end position="119"/>
    </location>
</feature>